<accession>A0A3A8PGI6</accession>
<dbReference type="InterPro" id="IPR016187">
    <property type="entry name" value="CTDL_fold"/>
</dbReference>
<dbReference type="Gene3D" id="3.90.1580.10">
    <property type="entry name" value="paralog of FGE (formylglycine-generating enzyme)"/>
    <property type="match status" value="1"/>
</dbReference>
<feature type="region of interest" description="Disordered" evidence="1">
    <location>
        <begin position="85"/>
        <end position="104"/>
    </location>
</feature>
<dbReference type="Proteomes" id="UP000272888">
    <property type="component" value="Unassembled WGS sequence"/>
</dbReference>
<keyword evidence="4" id="KW-0808">Transferase</keyword>
<dbReference type="GO" id="GO:0120147">
    <property type="term" value="F:formylglycine-generating oxidase activity"/>
    <property type="evidence" value="ECO:0007669"/>
    <property type="project" value="TreeGrafter"/>
</dbReference>
<reference evidence="5" key="1">
    <citation type="submission" date="2018-09" db="EMBL/GenBank/DDBJ databases">
        <authorList>
            <person name="Livingstone P.G."/>
            <person name="Whitworth D.E."/>
        </authorList>
    </citation>
    <scope>NUCLEOTIDE SEQUENCE [LARGE SCALE GENOMIC DNA]</scope>
    <source>
        <strain evidence="5">CA051B</strain>
    </source>
</reference>
<evidence type="ECO:0000256" key="2">
    <source>
        <dbReference type="SAM" id="Phobius"/>
    </source>
</evidence>
<keyword evidence="2" id="KW-0812">Transmembrane</keyword>
<keyword evidence="2" id="KW-0472">Membrane</keyword>
<dbReference type="PANTHER" id="PTHR23150">
    <property type="entry name" value="SULFATASE MODIFYING FACTOR 1, 2"/>
    <property type="match status" value="1"/>
</dbReference>
<dbReference type="InterPro" id="IPR005532">
    <property type="entry name" value="SUMF_dom"/>
</dbReference>
<feature type="compositionally biased region" description="Basic and acidic residues" evidence="1">
    <location>
        <begin position="91"/>
        <end position="103"/>
    </location>
</feature>
<name>A0A3A8PGI6_9BACT</name>
<dbReference type="Pfam" id="PF03781">
    <property type="entry name" value="FGE-sulfatase"/>
    <property type="match status" value="1"/>
</dbReference>
<evidence type="ECO:0000259" key="3">
    <source>
        <dbReference type="Pfam" id="PF03781"/>
    </source>
</evidence>
<evidence type="ECO:0000256" key="1">
    <source>
        <dbReference type="SAM" id="MobiDB-lite"/>
    </source>
</evidence>
<sequence>SGLHTLPTTRATQAKPARSGPSSMVWMVVLAVMGIVLGAGGGYLWLRLRQAQAAKNAPVPPPPGPSAGLGASLNCPAGMLPVSGGSFKKGSSKEDQQSFRSSDESLLASVPVESFCVDEFEFPNKQGRKPRVSVNWLDAKGLCVEAGKRLCTENEWEKACKGPGNARFSTGDSLASSACNTGTAEGTPGALAAAGQFGECRFNFGPSDMSGNAAEWTSTPFPGSDDDMTIKGGSFDSPSDTSRCAARKRGATSHKDANLGFRCCANPLP</sequence>
<dbReference type="GO" id="GO:0016301">
    <property type="term" value="F:kinase activity"/>
    <property type="evidence" value="ECO:0007669"/>
    <property type="project" value="UniProtKB-KW"/>
</dbReference>
<keyword evidence="5" id="KW-1185">Reference proteome</keyword>
<feature type="domain" description="Sulfatase-modifying factor enzyme-like" evidence="3">
    <location>
        <begin position="125"/>
        <end position="264"/>
    </location>
</feature>
<comment type="caution">
    <text evidence="4">The sequence shown here is derived from an EMBL/GenBank/DDBJ whole genome shotgun (WGS) entry which is preliminary data.</text>
</comment>
<dbReference type="RefSeq" id="WP_147451278.1">
    <property type="nucleotide sequence ID" value="NZ_RAWB01000252.1"/>
</dbReference>
<feature type="transmembrane region" description="Helical" evidence="2">
    <location>
        <begin position="24"/>
        <end position="46"/>
    </location>
</feature>
<dbReference type="InterPro" id="IPR042095">
    <property type="entry name" value="SUMF_sf"/>
</dbReference>
<dbReference type="SUPFAM" id="SSF56436">
    <property type="entry name" value="C-type lectin-like"/>
    <property type="match status" value="1"/>
</dbReference>
<evidence type="ECO:0000313" key="5">
    <source>
        <dbReference type="Proteomes" id="UP000272888"/>
    </source>
</evidence>
<keyword evidence="4" id="KW-0418">Kinase</keyword>
<proteinExistence type="predicted"/>
<dbReference type="PANTHER" id="PTHR23150:SF19">
    <property type="entry name" value="FORMYLGLYCINE-GENERATING ENZYME"/>
    <property type="match status" value="1"/>
</dbReference>
<dbReference type="EMBL" id="RAWB01000252">
    <property type="protein sequence ID" value="RKH55458.1"/>
    <property type="molecule type" value="Genomic_DNA"/>
</dbReference>
<feature type="non-terminal residue" evidence="4">
    <location>
        <position position="1"/>
    </location>
</feature>
<dbReference type="AlphaFoldDB" id="A0A3A8PGI6"/>
<protein>
    <submittedName>
        <fullName evidence="4">Protein kinase</fullName>
    </submittedName>
</protein>
<evidence type="ECO:0000313" key="4">
    <source>
        <dbReference type="EMBL" id="RKH55458.1"/>
    </source>
</evidence>
<dbReference type="InterPro" id="IPR051043">
    <property type="entry name" value="Sulfatase_Mod_Factor_Kinase"/>
</dbReference>
<keyword evidence="2" id="KW-1133">Transmembrane helix</keyword>
<organism evidence="4 5">
    <name type="scientific">Corallococcus llansteffanensis</name>
    <dbReference type="NCBI Taxonomy" id="2316731"/>
    <lineage>
        <taxon>Bacteria</taxon>
        <taxon>Pseudomonadati</taxon>
        <taxon>Myxococcota</taxon>
        <taxon>Myxococcia</taxon>
        <taxon>Myxococcales</taxon>
        <taxon>Cystobacterineae</taxon>
        <taxon>Myxococcaceae</taxon>
        <taxon>Corallococcus</taxon>
    </lineage>
</organism>
<gene>
    <name evidence="4" type="ORF">D7V93_22800</name>
</gene>